<evidence type="ECO:0000313" key="12">
    <source>
        <dbReference type="Proteomes" id="UP000054742"/>
    </source>
</evidence>
<evidence type="ECO:0000256" key="9">
    <source>
        <dbReference type="ARBA" id="ARBA00023136"/>
    </source>
</evidence>
<dbReference type="Proteomes" id="UP000054742">
    <property type="component" value="Unassembled WGS sequence"/>
</dbReference>
<evidence type="ECO:0000256" key="10">
    <source>
        <dbReference type="SAM" id="Phobius"/>
    </source>
</evidence>
<comment type="subcellular location">
    <subcellularLocation>
        <location evidence="1">Cell inner membrane</location>
        <topology evidence="1">Single-pass membrane protein</topology>
    </subcellularLocation>
</comment>
<evidence type="ECO:0000256" key="5">
    <source>
        <dbReference type="ARBA" id="ARBA00022519"/>
    </source>
</evidence>
<evidence type="ECO:0000256" key="4">
    <source>
        <dbReference type="ARBA" id="ARBA00022475"/>
    </source>
</evidence>
<dbReference type="GO" id="GO:0015628">
    <property type="term" value="P:protein secretion by the type II secretion system"/>
    <property type="evidence" value="ECO:0007669"/>
    <property type="project" value="InterPro"/>
</dbReference>
<comment type="similarity">
    <text evidence="2">Belongs to the GSP M family.</text>
</comment>
<dbReference type="Gene3D" id="3.30.1360.100">
    <property type="entry name" value="General secretion pathway protein M, EpsM"/>
    <property type="match status" value="1"/>
</dbReference>
<keyword evidence="12" id="KW-1185">Reference proteome</keyword>
<keyword evidence="3" id="KW-0813">Transport</keyword>
<dbReference type="InterPro" id="IPR023229">
    <property type="entry name" value="T2SS_M_periplasmic_sf"/>
</dbReference>
<reference evidence="11 12" key="1">
    <citation type="submission" date="2015-11" db="EMBL/GenBank/DDBJ databases">
        <title>Genomic analysis of 38 Legionella species identifies large and diverse effector repertoires.</title>
        <authorList>
            <person name="Burstein D."/>
            <person name="Amaro F."/>
            <person name="Zusman T."/>
            <person name="Lifshitz Z."/>
            <person name="Cohen O."/>
            <person name="Gilbert J.A."/>
            <person name="Pupko T."/>
            <person name="Shuman H.A."/>
            <person name="Segal G."/>
        </authorList>
    </citation>
    <scope>NUCLEOTIDE SEQUENCE [LARGE SCALE GENOMIC DNA]</scope>
    <source>
        <strain evidence="11 12">ATCC 43878</strain>
    </source>
</reference>
<evidence type="ECO:0000256" key="7">
    <source>
        <dbReference type="ARBA" id="ARBA00022927"/>
    </source>
</evidence>
<feature type="transmembrane region" description="Helical" evidence="10">
    <location>
        <begin position="14"/>
        <end position="33"/>
    </location>
</feature>
<proteinExistence type="inferred from homology"/>
<evidence type="ECO:0000256" key="6">
    <source>
        <dbReference type="ARBA" id="ARBA00022692"/>
    </source>
</evidence>
<keyword evidence="5" id="KW-0997">Cell inner membrane</keyword>
<dbReference type="Pfam" id="PF04612">
    <property type="entry name" value="T2SSM"/>
    <property type="match status" value="1"/>
</dbReference>
<evidence type="ECO:0000256" key="2">
    <source>
        <dbReference type="ARBA" id="ARBA00010637"/>
    </source>
</evidence>
<dbReference type="OrthoDB" id="6624834at2"/>
<keyword evidence="6 10" id="KW-0812">Transmembrane</keyword>
<gene>
    <name evidence="11" type="primary">yghD</name>
    <name evidence="11" type="ORF">Lbru_2112</name>
</gene>
<evidence type="ECO:0000256" key="1">
    <source>
        <dbReference type="ARBA" id="ARBA00004377"/>
    </source>
</evidence>
<evidence type="ECO:0000256" key="8">
    <source>
        <dbReference type="ARBA" id="ARBA00022989"/>
    </source>
</evidence>
<protein>
    <submittedName>
        <fullName evidence="11">Putative general secretion pathway protein YghD</fullName>
    </submittedName>
</protein>
<dbReference type="PATRIC" id="fig|29422.6.peg.2252"/>
<evidence type="ECO:0000313" key="11">
    <source>
        <dbReference type="EMBL" id="KTC81592.1"/>
    </source>
</evidence>
<keyword evidence="9 10" id="KW-0472">Membrane</keyword>
<sequence>MISYWNNLNQRERWMVGIAIACIVFYLFYLFIYSPLTTAVSSKTLQLQEKRETLAWMQQIQHQPQNKKIPQPITNAKLLTLIGSQLNNGSLRKFVYQLQQTGPGDIQLSFEQIPFIPFLTWLWALTNDYAIVLKQFSAERTETPGVVKLTIIIATK</sequence>
<keyword evidence="7" id="KW-0653">Protein transport</keyword>
<evidence type="ECO:0000256" key="3">
    <source>
        <dbReference type="ARBA" id="ARBA00022448"/>
    </source>
</evidence>
<keyword evidence="8 10" id="KW-1133">Transmembrane helix</keyword>
<dbReference type="RefSeq" id="WP_058442099.1">
    <property type="nucleotide sequence ID" value="NZ_CAAAHU010000005.1"/>
</dbReference>
<dbReference type="GO" id="GO:0005886">
    <property type="term" value="C:plasma membrane"/>
    <property type="evidence" value="ECO:0007669"/>
    <property type="project" value="UniProtKB-SubCell"/>
</dbReference>
<dbReference type="GO" id="GO:0015627">
    <property type="term" value="C:type II protein secretion system complex"/>
    <property type="evidence" value="ECO:0007669"/>
    <property type="project" value="InterPro"/>
</dbReference>
<organism evidence="11 12">
    <name type="scientific">Legionella brunensis</name>
    <dbReference type="NCBI Taxonomy" id="29422"/>
    <lineage>
        <taxon>Bacteria</taxon>
        <taxon>Pseudomonadati</taxon>
        <taxon>Pseudomonadota</taxon>
        <taxon>Gammaproteobacteria</taxon>
        <taxon>Legionellales</taxon>
        <taxon>Legionellaceae</taxon>
        <taxon>Legionella</taxon>
    </lineage>
</organism>
<name>A0A0W0SDP5_9GAMM</name>
<dbReference type="EMBL" id="LNXV01000029">
    <property type="protein sequence ID" value="KTC81592.1"/>
    <property type="molecule type" value="Genomic_DNA"/>
</dbReference>
<accession>A0A0W0SDP5</accession>
<keyword evidence="4" id="KW-1003">Cell membrane</keyword>
<dbReference type="SUPFAM" id="SSF103054">
    <property type="entry name" value="General secretion pathway protein M, EpsM"/>
    <property type="match status" value="1"/>
</dbReference>
<dbReference type="InterPro" id="IPR007690">
    <property type="entry name" value="T2SS_GspM"/>
</dbReference>
<dbReference type="STRING" id="29422.Lbru_2112"/>
<comment type="caution">
    <text evidence="11">The sequence shown here is derived from an EMBL/GenBank/DDBJ whole genome shotgun (WGS) entry which is preliminary data.</text>
</comment>
<dbReference type="AlphaFoldDB" id="A0A0W0SDP5"/>